<organism evidence="2 3">
    <name type="scientific">Myroides odoratus</name>
    <name type="common">Flavobacterium odoratum</name>
    <dbReference type="NCBI Taxonomy" id="256"/>
    <lineage>
        <taxon>Bacteria</taxon>
        <taxon>Pseudomonadati</taxon>
        <taxon>Bacteroidota</taxon>
        <taxon>Flavobacteriia</taxon>
        <taxon>Flavobacteriales</taxon>
        <taxon>Flavobacteriaceae</taxon>
        <taxon>Myroides</taxon>
    </lineage>
</organism>
<sequence>MKFISTLLLLCFVGILQAQVKEVKIPTNLGKITQAYHYNTQQKNFFFLKSYNQLQGMQMTDSLTVKQSLFTLVPDYFDDTVVAFTAAEENKATMYIVTKKNILTKTFDFEQNITTTAAPFTWDPQEEDSFLHFSHGDKFYALHSRIRNSQIRFLQLNADLKPQKDTMINFTGHNFYLGPHSQVSLNQALQDSVPMTYIEMNQPTDLLKAAAQRKYYIHNDVLYITLDTSNQSTEVLSIDLTTQETTYASYPQPFNKPRLNHPGSNSLLFDNKLVQAYFDKQFITIVLRDEQGEPIKTYQMTKDHADFITGGMVSISNIRGLYKDKYAPIEKRSNFLLRAKNASLYGVIAYPVGDHIVLQFGSGNRTKPFARNFFFDAFINGPRTNKFNPYFKSVVALASTALDQQLNPDFSFTIPSEDKLRILRTKRGFRITSNKYKLVLKINDQHYYGKQESRSKTFDLVPF</sequence>
<dbReference type="Proteomes" id="UP000255024">
    <property type="component" value="Unassembled WGS sequence"/>
</dbReference>
<feature type="chain" id="PRO_5017004394" evidence="1">
    <location>
        <begin position="19"/>
        <end position="463"/>
    </location>
</feature>
<reference evidence="2 3" key="1">
    <citation type="submission" date="2018-06" db="EMBL/GenBank/DDBJ databases">
        <authorList>
            <consortium name="Pathogen Informatics"/>
            <person name="Doyle S."/>
        </authorList>
    </citation>
    <scope>NUCLEOTIDE SEQUENCE [LARGE SCALE GENOMIC DNA]</scope>
    <source>
        <strain evidence="2 3">NCTC11179</strain>
    </source>
</reference>
<evidence type="ECO:0000313" key="3">
    <source>
        <dbReference type="Proteomes" id="UP000255024"/>
    </source>
</evidence>
<name>A0A378U4R8_MYROD</name>
<dbReference type="RefSeq" id="WP_236594086.1">
    <property type="nucleotide sequence ID" value="NZ_CP068107.1"/>
</dbReference>
<evidence type="ECO:0000256" key="1">
    <source>
        <dbReference type="SAM" id="SignalP"/>
    </source>
</evidence>
<dbReference type="AlphaFoldDB" id="A0A378U4R8"/>
<proteinExistence type="predicted"/>
<dbReference type="EMBL" id="UGQL01000002">
    <property type="protein sequence ID" value="STZ69440.1"/>
    <property type="molecule type" value="Genomic_DNA"/>
</dbReference>
<accession>A0A378U4R8</accession>
<evidence type="ECO:0000313" key="2">
    <source>
        <dbReference type="EMBL" id="STZ69440.1"/>
    </source>
</evidence>
<feature type="signal peptide" evidence="1">
    <location>
        <begin position="1"/>
        <end position="18"/>
    </location>
</feature>
<protein>
    <submittedName>
        <fullName evidence="2">Uncharacterized protein</fullName>
    </submittedName>
</protein>
<gene>
    <name evidence="2" type="ORF">NCTC11179_02946</name>
</gene>
<keyword evidence="3" id="KW-1185">Reference proteome</keyword>
<keyword evidence="1" id="KW-0732">Signal</keyword>